<name>Q168V0_ROSDO</name>
<evidence type="ECO:0000313" key="2">
    <source>
        <dbReference type="Proteomes" id="UP000007029"/>
    </source>
</evidence>
<dbReference type="HOGENOM" id="CLU_3383563_0_0_5"/>
<dbReference type="STRING" id="375451.RD1_1882"/>
<dbReference type="EMBL" id="CP000362">
    <property type="protein sequence ID" value="ABG31493.1"/>
    <property type="molecule type" value="Genomic_DNA"/>
</dbReference>
<protein>
    <submittedName>
        <fullName evidence="1">Uncharacterized protein</fullName>
    </submittedName>
</protein>
<accession>Q168V0</accession>
<sequence>MSHMRQQMVTKGRENTQNAAELFQYLRCIPVQG</sequence>
<dbReference type="Proteomes" id="UP000007029">
    <property type="component" value="Chromosome"/>
</dbReference>
<keyword evidence="2" id="KW-1185">Reference proteome</keyword>
<gene>
    <name evidence="1" type="ordered locus">RD1_1882</name>
</gene>
<reference evidence="1 2" key="1">
    <citation type="journal article" date="2007" name="J. Bacteriol.">
        <title>The complete genome sequence of Roseobacter denitrificans reveals a mixotrophic rather than photosynthetic metabolism.</title>
        <authorList>
            <person name="Swingley W.D."/>
            <person name="Sadekar S."/>
            <person name="Mastrian S.D."/>
            <person name="Matthies H.J."/>
            <person name="Hao J."/>
            <person name="Ramos H."/>
            <person name="Acharya C.R."/>
            <person name="Conrad A.L."/>
            <person name="Taylor H.L."/>
            <person name="Dejesa L.C."/>
            <person name="Shah M.K."/>
            <person name="O'huallachain M.E."/>
            <person name="Lince M.T."/>
            <person name="Blankenship R.E."/>
            <person name="Beatty J.T."/>
            <person name="Touchman J.W."/>
        </authorList>
    </citation>
    <scope>NUCLEOTIDE SEQUENCE [LARGE SCALE GENOMIC DNA]</scope>
    <source>
        <strain evidence="2">ATCC 33942 / OCh 114</strain>
    </source>
</reference>
<organism evidence="1 2">
    <name type="scientific">Roseobacter denitrificans (strain ATCC 33942 / OCh 114)</name>
    <name type="common">Erythrobacter sp. (strain OCh 114)</name>
    <name type="synonym">Roseobacter denitrificans</name>
    <dbReference type="NCBI Taxonomy" id="375451"/>
    <lineage>
        <taxon>Bacteria</taxon>
        <taxon>Pseudomonadati</taxon>
        <taxon>Pseudomonadota</taxon>
        <taxon>Alphaproteobacteria</taxon>
        <taxon>Rhodobacterales</taxon>
        <taxon>Roseobacteraceae</taxon>
        <taxon>Roseobacter</taxon>
    </lineage>
</organism>
<proteinExistence type="predicted"/>
<dbReference type="KEGG" id="rde:RD1_1882"/>
<dbReference type="AlphaFoldDB" id="Q168V0"/>
<evidence type="ECO:0000313" key="1">
    <source>
        <dbReference type="EMBL" id="ABG31493.1"/>
    </source>
</evidence>